<reference evidence="5" key="1">
    <citation type="submission" date="2017-04" db="EMBL/GenBank/DDBJ databases">
        <title>Plasmodium gonderi genome.</title>
        <authorList>
            <person name="Arisue N."/>
            <person name="Honma H."/>
            <person name="Kawai S."/>
            <person name="Tougan T."/>
            <person name="Tanabe K."/>
            <person name="Horii T."/>
        </authorList>
    </citation>
    <scope>NUCLEOTIDE SEQUENCE [LARGE SCALE GENOMIC DNA]</scope>
    <source>
        <strain evidence="5">ATCC 30045</strain>
    </source>
</reference>
<dbReference type="Proteomes" id="UP000195521">
    <property type="component" value="Unassembled WGS sequence"/>
</dbReference>
<name>A0A1Y1JL02_PLAGO</name>
<dbReference type="GO" id="GO:0005739">
    <property type="term" value="C:mitochondrion"/>
    <property type="evidence" value="ECO:0007669"/>
    <property type="project" value="TreeGrafter"/>
</dbReference>
<dbReference type="AlphaFoldDB" id="A0A1Y1JL02"/>
<dbReference type="InterPro" id="IPR006222">
    <property type="entry name" value="GCVT_N"/>
</dbReference>
<feature type="domain" description="GCVT N-terminal" evidence="2">
    <location>
        <begin position="418"/>
        <end position="572"/>
    </location>
</feature>
<evidence type="ECO:0000259" key="3">
    <source>
        <dbReference type="Pfam" id="PF08669"/>
    </source>
</evidence>
<dbReference type="OMA" id="GWINNPL"/>
<dbReference type="SUPFAM" id="SSF103025">
    <property type="entry name" value="Folate-binding domain"/>
    <property type="match status" value="1"/>
</dbReference>
<evidence type="ECO:0000256" key="1">
    <source>
        <dbReference type="ARBA" id="ARBA00008609"/>
    </source>
</evidence>
<feature type="domain" description="Aminomethyltransferase C-terminal" evidence="3">
    <location>
        <begin position="778"/>
        <end position="824"/>
    </location>
</feature>
<dbReference type="GO" id="GO:0016740">
    <property type="term" value="F:transferase activity"/>
    <property type="evidence" value="ECO:0007669"/>
    <property type="project" value="UniProtKB-KW"/>
</dbReference>
<dbReference type="GeneID" id="39748867"/>
<dbReference type="PANTHER" id="PTHR43757:SF2">
    <property type="entry name" value="AMINOMETHYLTRANSFERASE, MITOCHONDRIAL"/>
    <property type="match status" value="1"/>
</dbReference>
<sequence length="858" mass="100108">MTKTFSLFMNRIICREKTVLSLPHTFVKTHERMPIFNCINRGRTFGTYGAVTRKRQKQREKFYEEKYKHNPNNIPKFSKVKKGSRGGWINNPLKEVTKNNGKNFVYEQKVEEEISSEERECINSLIEIRKQIANREIYSCNMGKKDEREQQEQQQGRNYQDISKNINLFSICENFIDKKKEIINKIENPQYFVDTHIKKLVNEYSNINHLHDNTNVTTYPKVPAYLKDLHKKKRNTSRVNTLDKCKIVREELGTDANILYTKGENQMDDSQQKGGRMKEQQMIDESDSVITQTRKRNMDDKILQKILLDGKSCISREDIGTHGDDNGNDKGQEEIKNENVKVNKKLDIVPPSNYLHGINDTADLGKVENDTEDQILKKMYIEDILNYVDEGEELDISCLDTFTTLNTADRNRKLGSLFSSHGASFILYNNCIIPSKFSTGTMSEYFHTRNGCSLFDKSYQLIIKLTGKDCVYICNHFISSDIYDMSNYDICYTCILDNKSYILDTAYVLKLENEIILVSSGFYKKGVYEFLSDYILFCKDSGMDVHIQVETNKRVLSLQGPLSSLVFNDILDYYNITNMEKDDNNRAIRYLKNVIKMDREYEVRGSLYFKREEQESKEFFKIPYMSFKKLNMENKVNNIKTVTSRNSQDELNQYEILCIHCGDTGEDGYEFIVDNNISDNYVELFLSHVKVKLAGAYALNMLRMESGFPIYGIDIFKNTTPISASLAWTLKYKKIKEKTIFGYQNLLKEYSIKPKFLRIGIICNELIFKTCKILSYPYKQPIGYVTSCTWSPVYKKRIAQGYIKREFAKNNEKVLISIPTDIPQEFSKKKKYKIMRSRSAHKFTLAQVCAFPFVEHKY</sequence>
<evidence type="ECO:0000259" key="2">
    <source>
        <dbReference type="Pfam" id="PF01571"/>
    </source>
</evidence>
<proteinExistence type="inferred from homology"/>
<keyword evidence="5" id="KW-1185">Reference proteome</keyword>
<dbReference type="PANTHER" id="PTHR43757">
    <property type="entry name" value="AMINOMETHYLTRANSFERASE"/>
    <property type="match status" value="1"/>
</dbReference>
<comment type="caution">
    <text evidence="4">The sequence shown here is derived from an EMBL/GenBank/DDBJ whole genome shotgun (WGS) entry which is preliminary data.</text>
</comment>
<accession>A0A1Y1JL02</accession>
<dbReference type="InterPro" id="IPR027266">
    <property type="entry name" value="TrmE/GcvT-like"/>
</dbReference>
<dbReference type="EMBL" id="BDQF01000013">
    <property type="protein sequence ID" value="GAW82135.1"/>
    <property type="molecule type" value="Genomic_DNA"/>
</dbReference>
<evidence type="ECO:0000313" key="4">
    <source>
        <dbReference type="EMBL" id="GAW82135.1"/>
    </source>
</evidence>
<dbReference type="Pfam" id="PF08669">
    <property type="entry name" value="GCV_T_C"/>
    <property type="match status" value="1"/>
</dbReference>
<organism evidence="4 5">
    <name type="scientific">Plasmodium gonderi</name>
    <dbReference type="NCBI Taxonomy" id="77519"/>
    <lineage>
        <taxon>Eukaryota</taxon>
        <taxon>Sar</taxon>
        <taxon>Alveolata</taxon>
        <taxon>Apicomplexa</taxon>
        <taxon>Aconoidasida</taxon>
        <taxon>Haemosporida</taxon>
        <taxon>Plasmodiidae</taxon>
        <taxon>Plasmodium</taxon>
        <taxon>Plasmodium (Plasmodium)</taxon>
    </lineage>
</organism>
<dbReference type="SUPFAM" id="SSF101790">
    <property type="entry name" value="Aminomethyltransferase beta-barrel domain"/>
    <property type="match status" value="1"/>
</dbReference>
<dbReference type="InterPro" id="IPR028896">
    <property type="entry name" value="GcvT/YgfZ/DmdA"/>
</dbReference>
<dbReference type="InterPro" id="IPR029043">
    <property type="entry name" value="GcvT/YgfZ_C"/>
</dbReference>
<protein>
    <submittedName>
        <fullName evidence="4">Aminomethyl transferase</fullName>
    </submittedName>
</protein>
<gene>
    <name evidence="4" type="ORF">PGO_121270</name>
</gene>
<evidence type="ECO:0000313" key="5">
    <source>
        <dbReference type="Proteomes" id="UP000195521"/>
    </source>
</evidence>
<dbReference type="RefSeq" id="XP_028544724.1">
    <property type="nucleotide sequence ID" value="XM_028688923.1"/>
</dbReference>
<dbReference type="OrthoDB" id="524799at2759"/>
<dbReference type="Gene3D" id="3.30.1360.120">
    <property type="entry name" value="Probable tRNA modification gtpase trme, domain 1"/>
    <property type="match status" value="1"/>
</dbReference>
<keyword evidence="4" id="KW-0808">Transferase</keyword>
<dbReference type="Pfam" id="PF01571">
    <property type="entry name" value="GCV_T"/>
    <property type="match status" value="2"/>
</dbReference>
<comment type="similarity">
    <text evidence="1">Belongs to the GcvT family.</text>
</comment>
<dbReference type="InterPro" id="IPR013977">
    <property type="entry name" value="GcvT_C"/>
</dbReference>
<feature type="domain" description="GCVT N-terminal" evidence="2">
    <location>
        <begin position="647"/>
        <end position="734"/>
    </location>
</feature>